<dbReference type="RefSeq" id="WP_070955016.1">
    <property type="nucleotide sequence ID" value="NZ_CP015208.1"/>
</dbReference>
<dbReference type="EMBL" id="CP015208">
    <property type="protein sequence ID" value="AOY56515.1"/>
    <property type="molecule type" value="Genomic_DNA"/>
</dbReference>
<feature type="transmembrane region" description="Helical" evidence="1">
    <location>
        <begin position="37"/>
        <end position="56"/>
    </location>
</feature>
<dbReference type="InterPro" id="IPR043968">
    <property type="entry name" value="SGNH"/>
</dbReference>
<dbReference type="KEGG" id="rpla:A4Z71_06085"/>
<dbReference type="GO" id="GO:0016747">
    <property type="term" value="F:acyltransferase activity, transferring groups other than amino-acyl groups"/>
    <property type="evidence" value="ECO:0007669"/>
    <property type="project" value="InterPro"/>
</dbReference>
<protein>
    <recommendedName>
        <fullName evidence="6">Acyltransferase 3 domain-containing protein</fullName>
    </recommendedName>
</protein>
<gene>
    <name evidence="4" type="ORF">A4Z71_06085</name>
</gene>
<feature type="transmembrane region" description="Helical" evidence="1">
    <location>
        <begin position="77"/>
        <end position="97"/>
    </location>
</feature>
<proteinExistence type="predicted"/>
<feature type="transmembrane region" description="Helical" evidence="1">
    <location>
        <begin position="306"/>
        <end position="325"/>
    </location>
</feature>
<dbReference type="OrthoDB" id="3404679at2"/>
<dbReference type="PANTHER" id="PTHR23028:SF53">
    <property type="entry name" value="ACYL_TRANSF_3 DOMAIN-CONTAINING PROTEIN"/>
    <property type="match status" value="1"/>
</dbReference>
<name>A0A1D9E0C1_9MICO</name>
<dbReference type="Pfam" id="PF19040">
    <property type="entry name" value="SGNH"/>
    <property type="match status" value="1"/>
</dbReference>
<keyword evidence="5" id="KW-1185">Reference proteome</keyword>
<keyword evidence="1" id="KW-0472">Membrane</keyword>
<evidence type="ECO:0000259" key="2">
    <source>
        <dbReference type="Pfam" id="PF01757"/>
    </source>
</evidence>
<feature type="transmembrane region" description="Helical" evidence="1">
    <location>
        <begin position="345"/>
        <end position="363"/>
    </location>
</feature>
<feature type="transmembrane region" description="Helical" evidence="1">
    <location>
        <begin position="238"/>
        <end position="262"/>
    </location>
</feature>
<dbReference type="InterPro" id="IPR050879">
    <property type="entry name" value="Acyltransferase_3"/>
</dbReference>
<reference evidence="4 5" key="1">
    <citation type="journal article" date="2016" name="Biochim. Biophys. Acta">
        <title>Photochemical characterization of actinorhodopsin and its functional existence in the natural host.</title>
        <authorList>
            <person name="Nakamura S."/>
            <person name="Kikukawa T."/>
            <person name="Tamogami J."/>
            <person name="Kamiya M."/>
            <person name="Aizawa T."/>
            <person name="Hahn M.W."/>
            <person name="Ihara K."/>
            <person name="Kamo N."/>
            <person name="Demura M."/>
        </authorList>
    </citation>
    <scope>NUCLEOTIDE SEQUENCE [LARGE SCALE GENOMIC DNA]</scope>
    <source>
        <strain evidence="4 5">MWH-Dar1</strain>
    </source>
</reference>
<feature type="transmembrane region" description="Helical" evidence="1">
    <location>
        <begin position="148"/>
        <end position="163"/>
    </location>
</feature>
<accession>A0A1D9E0C1</accession>
<feature type="domain" description="SGNH" evidence="3">
    <location>
        <begin position="469"/>
        <end position="702"/>
    </location>
</feature>
<evidence type="ECO:0000313" key="5">
    <source>
        <dbReference type="Proteomes" id="UP000243784"/>
    </source>
</evidence>
<evidence type="ECO:0008006" key="6">
    <source>
        <dbReference type="Google" id="ProtNLM"/>
    </source>
</evidence>
<keyword evidence="1" id="KW-0812">Transmembrane</keyword>
<keyword evidence="1" id="KW-1133">Transmembrane helix</keyword>
<evidence type="ECO:0000259" key="3">
    <source>
        <dbReference type="Pfam" id="PF19040"/>
    </source>
</evidence>
<feature type="transmembrane region" description="Helical" evidence="1">
    <location>
        <begin position="170"/>
        <end position="186"/>
    </location>
</feature>
<dbReference type="GO" id="GO:0016020">
    <property type="term" value="C:membrane"/>
    <property type="evidence" value="ECO:0007669"/>
    <property type="project" value="TreeGrafter"/>
</dbReference>
<dbReference type="Proteomes" id="UP000243784">
    <property type="component" value="Chromosome"/>
</dbReference>
<feature type="domain" description="Acyltransferase 3" evidence="2">
    <location>
        <begin position="5"/>
        <end position="358"/>
    </location>
</feature>
<dbReference type="STRING" id="535712.A4Z71_06085"/>
<evidence type="ECO:0000256" key="1">
    <source>
        <dbReference type="SAM" id="Phobius"/>
    </source>
</evidence>
<dbReference type="AlphaFoldDB" id="A0A1D9E0C1"/>
<dbReference type="Pfam" id="PF01757">
    <property type="entry name" value="Acyl_transf_3"/>
    <property type="match status" value="1"/>
</dbReference>
<evidence type="ECO:0000313" key="4">
    <source>
        <dbReference type="EMBL" id="AOY56515.1"/>
    </source>
</evidence>
<dbReference type="GO" id="GO:0009103">
    <property type="term" value="P:lipopolysaccharide biosynthetic process"/>
    <property type="evidence" value="ECO:0007669"/>
    <property type="project" value="TreeGrafter"/>
</dbReference>
<feature type="transmembrane region" description="Helical" evidence="1">
    <location>
        <begin position="206"/>
        <end position="226"/>
    </location>
</feature>
<feature type="transmembrane region" description="Helical" evidence="1">
    <location>
        <begin position="7"/>
        <end position="25"/>
    </location>
</feature>
<dbReference type="InterPro" id="IPR002656">
    <property type="entry name" value="Acyl_transf_3_dom"/>
</dbReference>
<sequence length="706" mass="75791">MKVRADIQALRAAAVAMVLAFHLWPHRFAGGFGGVDVFFVISGFLITGSLLSDKWLEAFRESKSSALSAFWLRRIRRLLPMALLVIFATVIGSWLIVPAAARSEFTGDALASIFYFENFKLALSQADYFAASAANPFQHYWSLAVEEQFYLVWPVLLGALFFAGKKRFSVAVQGVVVAASFAFSIWQSHTDATFAYFNTLTRVWQFGLGALLAVGALGTNGVATTLSKVGAMRTSDRLLSPSARVGVATVGFAAIVLSTFWLDESLPFPGWQALLPTLGAGAVIWAKADLSFASDWPGPAGAVSRFFSRTVIWLGDISYSLYLWHWPVIILAGYALGRELSNYELVAVLVLCLGLAWASKRLVEDRIRHSQKIRELPISRQFAVAVAASVLCAGAALGAGLAAQASVAEQQQKLVTAEASECFGARSVGKADCSPVANQDVVPTLDFAKRDAADAGSVCMVKALETEPNFCRITEGEVRVLLIGDSHAATHLGALKILAEERGWALDLSYHAGCSFSLVERNSEERGVACAKWNELVSAQLAAADPYDIVFTASYARNRLADLPGVTDEVLARGFAAAYTSLLERGSKLYVIRDNPEMDAAMKECFETAVRDATMCSMNVTNAFVGDAAVSAAVSLGAELVAGAASTGGSTGPYAKQIRILDFTDVYCPGGMCTASVGGVYVYRNADHISATFSRSMDEVFAARLR</sequence>
<organism evidence="4 5">
    <name type="scientific">Candidatus Rhodoluna planktonica</name>
    <dbReference type="NCBI Taxonomy" id="535712"/>
    <lineage>
        <taxon>Bacteria</taxon>
        <taxon>Bacillati</taxon>
        <taxon>Actinomycetota</taxon>
        <taxon>Actinomycetes</taxon>
        <taxon>Micrococcales</taxon>
        <taxon>Microbacteriaceae</taxon>
        <taxon>Luna cluster</taxon>
        <taxon>Luna-1 subcluster</taxon>
        <taxon>Rhodoluna</taxon>
    </lineage>
</organism>
<dbReference type="PANTHER" id="PTHR23028">
    <property type="entry name" value="ACETYLTRANSFERASE"/>
    <property type="match status" value="1"/>
</dbReference>